<evidence type="ECO:0000256" key="1">
    <source>
        <dbReference type="SAM" id="MobiDB-lite"/>
    </source>
</evidence>
<organism evidence="2 3">
    <name type="scientific">Salinomyces thailandicus</name>
    <dbReference type="NCBI Taxonomy" id="706561"/>
    <lineage>
        <taxon>Eukaryota</taxon>
        <taxon>Fungi</taxon>
        <taxon>Dikarya</taxon>
        <taxon>Ascomycota</taxon>
        <taxon>Pezizomycotina</taxon>
        <taxon>Dothideomycetes</taxon>
        <taxon>Dothideomycetidae</taxon>
        <taxon>Mycosphaerellales</taxon>
        <taxon>Teratosphaeriaceae</taxon>
        <taxon>Salinomyces</taxon>
    </lineage>
</organism>
<evidence type="ECO:0000313" key="2">
    <source>
        <dbReference type="EMBL" id="TKA22733.1"/>
    </source>
</evidence>
<evidence type="ECO:0000313" key="3">
    <source>
        <dbReference type="Proteomes" id="UP000308549"/>
    </source>
</evidence>
<dbReference type="EMBL" id="NAJL01000067">
    <property type="protein sequence ID" value="TKA22733.1"/>
    <property type="molecule type" value="Genomic_DNA"/>
</dbReference>
<comment type="caution">
    <text evidence="2">The sequence shown here is derived from an EMBL/GenBank/DDBJ whole genome shotgun (WGS) entry which is preliminary data.</text>
</comment>
<name>A0A4U0TLC1_9PEZI</name>
<feature type="region of interest" description="Disordered" evidence="1">
    <location>
        <begin position="1"/>
        <end position="65"/>
    </location>
</feature>
<protein>
    <submittedName>
        <fullName evidence="2">Uncharacterized protein</fullName>
    </submittedName>
</protein>
<dbReference type="AlphaFoldDB" id="A0A4U0TLC1"/>
<accession>A0A4U0TLC1</accession>
<keyword evidence="3" id="KW-1185">Reference proteome</keyword>
<sequence length="140" mass="15228">MQDTKPATQFLETFPSPHASNVRCPPPATASPLGKGMQSSPPQRNLSQGTVCLSPRRDVGNDEIQPDQILADRRLEAIVPEFSPLGRERLHSLYEDKRKSLAYGSDDNSMESAQASLNICTTAGSSRLPDEGRCEGTCLQ</sequence>
<reference evidence="2 3" key="1">
    <citation type="submission" date="2017-03" db="EMBL/GenBank/DDBJ databases">
        <title>Genomes of endolithic fungi from Antarctica.</title>
        <authorList>
            <person name="Coleine C."/>
            <person name="Masonjones S."/>
            <person name="Stajich J.E."/>
        </authorList>
    </citation>
    <scope>NUCLEOTIDE SEQUENCE [LARGE SCALE GENOMIC DNA]</scope>
    <source>
        <strain evidence="2 3">CCFEE 6315</strain>
    </source>
</reference>
<dbReference type="Proteomes" id="UP000308549">
    <property type="component" value="Unassembled WGS sequence"/>
</dbReference>
<feature type="compositionally biased region" description="Polar residues" evidence="1">
    <location>
        <begin position="37"/>
        <end position="51"/>
    </location>
</feature>
<proteinExistence type="predicted"/>
<feature type="compositionally biased region" description="Polar residues" evidence="1">
    <location>
        <begin position="1"/>
        <end position="11"/>
    </location>
</feature>
<gene>
    <name evidence="2" type="ORF">B0A50_08392</name>
</gene>